<reference evidence="2 3" key="1">
    <citation type="submission" date="2016-08" db="EMBL/GenBank/DDBJ databases">
        <authorList>
            <consortium name="Lentinula edodes genome sequencing consortium"/>
            <person name="Sakamoto Y."/>
            <person name="Nakade K."/>
            <person name="Sato S."/>
            <person name="Yoshida Y."/>
            <person name="Miyazaki K."/>
            <person name="Natsume S."/>
            <person name="Konno N."/>
        </authorList>
    </citation>
    <scope>NUCLEOTIDE SEQUENCE [LARGE SCALE GENOMIC DNA]</scope>
    <source>
        <strain evidence="2 3">NBRC 111202</strain>
    </source>
</reference>
<organism evidence="2 3">
    <name type="scientific">Lentinula edodes</name>
    <name type="common">Shiitake mushroom</name>
    <name type="synonym">Lentinus edodes</name>
    <dbReference type="NCBI Taxonomy" id="5353"/>
    <lineage>
        <taxon>Eukaryota</taxon>
        <taxon>Fungi</taxon>
        <taxon>Dikarya</taxon>
        <taxon>Basidiomycota</taxon>
        <taxon>Agaricomycotina</taxon>
        <taxon>Agaricomycetes</taxon>
        <taxon>Agaricomycetidae</taxon>
        <taxon>Agaricales</taxon>
        <taxon>Marasmiineae</taxon>
        <taxon>Omphalotaceae</taxon>
        <taxon>Lentinula</taxon>
    </lineage>
</organism>
<feature type="compositionally biased region" description="Basic residues" evidence="1">
    <location>
        <begin position="157"/>
        <end position="169"/>
    </location>
</feature>
<evidence type="ECO:0000256" key="1">
    <source>
        <dbReference type="SAM" id="MobiDB-lite"/>
    </source>
</evidence>
<evidence type="ECO:0000313" key="2">
    <source>
        <dbReference type="EMBL" id="GAW04750.1"/>
    </source>
</evidence>
<evidence type="ECO:0000313" key="3">
    <source>
        <dbReference type="Proteomes" id="UP000188533"/>
    </source>
</evidence>
<gene>
    <name evidence="2" type="ORF">LENED_006557</name>
</gene>
<sequence>MAVRTLQSGDEDSIETDLMELYHLFEEAAPYLDAPVLEHFPTIPIPFCLRFREGSAMMRLAPSKELDVFAPLRGKGSPGASKAVSPPKVSDVISPPPVTKAQAVPPRALRRNREIESLKADASSFLESEDEDEDEDTAPPPKRLKTTSSISASLPRRPVKRVTVPKRVSKAAAKPVPKRSPESTFQPVLLADAQGRLRLPEQSTGSFTPFPKFAHARI</sequence>
<feature type="region of interest" description="Disordered" evidence="1">
    <location>
        <begin position="75"/>
        <end position="187"/>
    </location>
</feature>
<dbReference type="AlphaFoldDB" id="A0A1Q3EC08"/>
<accession>A0A1Q3EC08</accession>
<keyword evidence="3" id="KW-1185">Reference proteome</keyword>
<name>A0A1Q3EC08_LENED</name>
<comment type="caution">
    <text evidence="2">The sequence shown here is derived from an EMBL/GenBank/DDBJ whole genome shotgun (WGS) entry which is preliminary data.</text>
</comment>
<reference evidence="2 3" key="2">
    <citation type="submission" date="2017-02" db="EMBL/GenBank/DDBJ databases">
        <title>A genome survey and senescence transcriptome analysis in Lentinula edodes.</title>
        <authorList>
            <person name="Sakamoto Y."/>
            <person name="Nakade K."/>
            <person name="Sato S."/>
            <person name="Yoshida Y."/>
            <person name="Miyazaki K."/>
            <person name="Natsume S."/>
            <person name="Konno N."/>
        </authorList>
    </citation>
    <scope>NUCLEOTIDE SEQUENCE [LARGE SCALE GENOMIC DNA]</scope>
    <source>
        <strain evidence="2 3">NBRC 111202</strain>
    </source>
</reference>
<feature type="compositionally biased region" description="Acidic residues" evidence="1">
    <location>
        <begin position="127"/>
        <end position="137"/>
    </location>
</feature>
<proteinExistence type="predicted"/>
<dbReference type="Proteomes" id="UP000188533">
    <property type="component" value="Unassembled WGS sequence"/>
</dbReference>
<protein>
    <submittedName>
        <fullName evidence="2">Uncharacterized protein</fullName>
    </submittedName>
</protein>
<dbReference type="EMBL" id="BDGU01000207">
    <property type="protein sequence ID" value="GAW04750.1"/>
    <property type="molecule type" value="Genomic_DNA"/>
</dbReference>